<keyword evidence="7 10" id="KW-0862">Zinc</keyword>
<dbReference type="GO" id="GO:0042277">
    <property type="term" value="F:peptide binding"/>
    <property type="evidence" value="ECO:0007669"/>
    <property type="project" value="TreeGrafter"/>
</dbReference>
<keyword evidence="16" id="KW-1185">Reference proteome</keyword>
<keyword evidence="8" id="KW-0482">Metalloprotease</keyword>
<dbReference type="InterPro" id="IPR014782">
    <property type="entry name" value="Peptidase_M1_dom"/>
</dbReference>
<dbReference type="GO" id="GO:0005886">
    <property type="term" value="C:plasma membrane"/>
    <property type="evidence" value="ECO:0007669"/>
    <property type="project" value="UniProtKB-SubCell"/>
</dbReference>
<dbReference type="GO" id="GO:0043171">
    <property type="term" value="P:peptide catabolic process"/>
    <property type="evidence" value="ECO:0007669"/>
    <property type="project" value="TreeGrafter"/>
</dbReference>
<keyword evidence="3 15" id="KW-0031">Aminopeptidase</keyword>
<dbReference type="Gene3D" id="1.10.390.10">
    <property type="entry name" value="Neutral Protease Domain 2"/>
    <property type="match status" value="1"/>
</dbReference>
<comment type="similarity">
    <text evidence="2">Belongs to the peptidase M1 family.</text>
</comment>
<evidence type="ECO:0000256" key="9">
    <source>
        <dbReference type="PIRSR" id="PIRSR634016-1"/>
    </source>
</evidence>
<dbReference type="FunFam" id="1.10.390.10:FF:000001">
    <property type="entry name" value="Aminopeptidase"/>
    <property type="match status" value="1"/>
</dbReference>
<protein>
    <submittedName>
        <fullName evidence="15">Aminopeptidase</fullName>
    </submittedName>
</protein>
<evidence type="ECO:0000256" key="3">
    <source>
        <dbReference type="ARBA" id="ARBA00022438"/>
    </source>
</evidence>
<evidence type="ECO:0000256" key="4">
    <source>
        <dbReference type="ARBA" id="ARBA00022670"/>
    </source>
</evidence>
<dbReference type="PANTHER" id="PTHR11533">
    <property type="entry name" value="PROTEASE M1 ZINC METALLOPROTEASE"/>
    <property type="match status" value="1"/>
</dbReference>
<sequence length="474" mass="53088">MKISGNGIEVSQQGSTSAETSPLNDPSRLPVSVIPSHYKLHFDFNVPQSFSYTGSLEISLEVSEAMMLCLNMRGIKALWKQARPSNPEKGIARLIFPNSLSGRGKLSMNFSGRIKRETSLNGIYENPYVNASGDVSSGICTLLRQQKLALPSPATFELSIRCPAHFQTVLSNMPEKDIKREGEFNTHVFDQTPRMSTYLLCMILGSYDVLSSTFGDTLISVYTPLKRSEQGKYPLKVALKCMEFFSTYFDVPYSLPNLDLIAVSRLSVGAMENWGLITYRESGLLVDESHTAPSHQQKIASLVSHEISHQWFGNLVTMSWWSDLWLNEGLATLFQYIGIQDLFSDYPSIPDQFVVNTSVPALRQDALESSHPIRVPIRESSEISSAFDRITYCKGAAVLCMLHNYLGKDTFREGIRVYVKKYSYGNAETEDLWACLSQAAQVDVESIMREWTLVKGYPLVRVSLLESNSIVLSQ</sequence>
<feature type="site" description="Transition state stabilizer" evidence="11">
    <location>
        <position position="392"/>
    </location>
</feature>
<evidence type="ECO:0000259" key="13">
    <source>
        <dbReference type="Pfam" id="PF01433"/>
    </source>
</evidence>
<comment type="subcellular location">
    <subcellularLocation>
        <location evidence="1">Cell membrane</location>
        <topology evidence="1">Lipid-anchor</topology>
        <topology evidence="1">GPI-anchor</topology>
    </subcellularLocation>
</comment>
<keyword evidence="4" id="KW-0645">Protease</keyword>
<gene>
    <name evidence="15" type="ORF">FKW44_023595</name>
</gene>
<dbReference type="SUPFAM" id="SSF55486">
    <property type="entry name" value="Metalloproteases ('zincins'), catalytic domain"/>
    <property type="match status" value="1"/>
</dbReference>
<keyword evidence="5 10" id="KW-0479">Metal-binding</keyword>
<evidence type="ECO:0000313" key="16">
    <source>
        <dbReference type="Proteomes" id="UP000595437"/>
    </source>
</evidence>
<dbReference type="OrthoDB" id="6368475at2759"/>
<proteinExistence type="inferred from homology"/>
<dbReference type="InterPro" id="IPR045357">
    <property type="entry name" value="Aminopeptidase_N-like_N"/>
</dbReference>
<evidence type="ECO:0000256" key="11">
    <source>
        <dbReference type="PIRSR" id="PIRSR634016-4"/>
    </source>
</evidence>
<dbReference type="InterPro" id="IPR050344">
    <property type="entry name" value="Peptidase_M1_aminopeptidases"/>
</dbReference>
<dbReference type="PRINTS" id="PR00756">
    <property type="entry name" value="ALADIPTASE"/>
</dbReference>
<evidence type="ECO:0000256" key="1">
    <source>
        <dbReference type="ARBA" id="ARBA00004609"/>
    </source>
</evidence>
<keyword evidence="6" id="KW-0378">Hydrolase</keyword>
<feature type="domain" description="Aminopeptidase N-like N-terminal" evidence="14">
    <location>
        <begin position="35"/>
        <end position="199"/>
    </location>
</feature>
<evidence type="ECO:0000256" key="6">
    <source>
        <dbReference type="ARBA" id="ARBA00022801"/>
    </source>
</evidence>
<dbReference type="GO" id="GO:0008270">
    <property type="term" value="F:zinc ion binding"/>
    <property type="evidence" value="ECO:0007669"/>
    <property type="project" value="InterPro"/>
</dbReference>
<feature type="active site" description="Proton acceptor" evidence="9">
    <location>
        <position position="306"/>
    </location>
</feature>
<dbReference type="GO" id="GO:0005615">
    <property type="term" value="C:extracellular space"/>
    <property type="evidence" value="ECO:0007669"/>
    <property type="project" value="TreeGrafter"/>
</dbReference>
<feature type="non-terminal residue" evidence="15">
    <location>
        <position position="1"/>
    </location>
</feature>
<dbReference type="Proteomes" id="UP000595437">
    <property type="component" value="Chromosome 18"/>
</dbReference>
<organism evidence="15 16">
    <name type="scientific">Caligus rogercresseyi</name>
    <name type="common">Sea louse</name>
    <dbReference type="NCBI Taxonomy" id="217165"/>
    <lineage>
        <taxon>Eukaryota</taxon>
        <taxon>Metazoa</taxon>
        <taxon>Ecdysozoa</taxon>
        <taxon>Arthropoda</taxon>
        <taxon>Crustacea</taxon>
        <taxon>Multicrustacea</taxon>
        <taxon>Hexanauplia</taxon>
        <taxon>Copepoda</taxon>
        <taxon>Siphonostomatoida</taxon>
        <taxon>Caligidae</taxon>
        <taxon>Caligus</taxon>
    </lineage>
</organism>
<dbReference type="SUPFAM" id="SSF63737">
    <property type="entry name" value="Leukotriene A4 hydrolase N-terminal domain"/>
    <property type="match status" value="1"/>
</dbReference>
<feature type="binding site" evidence="10">
    <location>
        <position position="328"/>
    </location>
    <ligand>
        <name>Zn(2+)</name>
        <dbReference type="ChEBI" id="CHEBI:29105"/>
        <note>catalytic</note>
    </ligand>
</feature>
<evidence type="ECO:0000259" key="14">
    <source>
        <dbReference type="Pfam" id="PF17900"/>
    </source>
</evidence>
<evidence type="ECO:0000256" key="5">
    <source>
        <dbReference type="ARBA" id="ARBA00022723"/>
    </source>
</evidence>
<dbReference type="InterPro" id="IPR001930">
    <property type="entry name" value="Peptidase_M1"/>
</dbReference>
<evidence type="ECO:0000256" key="7">
    <source>
        <dbReference type="ARBA" id="ARBA00022833"/>
    </source>
</evidence>
<evidence type="ECO:0000256" key="10">
    <source>
        <dbReference type="PIRSR" id="PIRSR634016-3"/>
    </source>
</evidence>
<reference evidence="16" key="1">
    <citation type="submission" date="2021-01" db="EMBL/GenBank/DDBJ databases">
        <title>Caligus Genome Assembly.</title>
        <authorList>
            <person name="Gallardo-Escarate C."/>
        </authorList>
    </citation>
    <scope>NUCLEOTIDE SEQUENCE [LARGE SCALE GENOMIC DNA]</scope>
</reference>
<feature type="binding site" evidence="10">
    <location>
        <position position="309"/>
    </location>
    <ligand>
        <name>Zn(2+)</name>
        <dbReference type="ChEBI" id="CHEBI:29105"/>
        <note>catalytic</note>
    </ligand>
</feature>
<dbReference type="AlphaFoldDB" id="A0A7T8GPP2"/>
<dbReference type="Pfam" id="PF01433">
    <property type="entry name" value="Peptidase_M1"/>
    <property type="match status" value="1"/>
</dbReference>
<dbReference type="InterPro" id="IPR034016">
    <property type="entry name" value="M1_APN-typ"/>
</dbReference>
<dbReference type="PANTHER" id="PTHR11533:SF299">
    <property type="entry name" value="AMINOPEPTIDASE"/>
    <property type="match status" value="1"/>
</dbReference>
<feature type="region of interest" description="Disordered" evidence="12">
    <location>
        <begin position="1"/>
        <end position="26"/>
    </location>
</feature>
<dbReference type="Gene3D" id="2.60.40.1730">
    <property type="entry name" value="tricorn interacting facor f3 domain"/>
    <property type="match status" value="1"/>
</dbReference>
<dbReference type="InterPro" id="IPR042097">
    <property type="entry name" value="Aminopeptidase_N-like_N_sf"/>
</dbReference>
<accession>A0A7T8GPP2</accession>
<feature type="compositionally biased region" description="Polar residues" evidence="12">
    <location>
        <begin position="9"/>
        <end position="24"/>
    </location>
</feature>
<dbReference type="Pfam" id="PF17900">
    <property type="entry name" value="Peptidase_M1_N"/>
    <property type="match status" value="1"/>
</dbReference>
<dbReference type="GO" id="GO:0006508">
    <property type="term" value="P:proteolysis"/>
    <property type="evidence" value="ECO:0007669"/>
    <property type="project" value="UniProtKB-KW"/>
</dbReference>
<dbReference type="GO" id="GO:0070006">
    <property type="term" value="F:metalloaminopeptidase activity"/>
    <property type="evidence" value="ECO:0007669"/>
    <property type="project" value="TreeGrafter"/>
</dbReference>
<evidence type="ECO:0000256" key="8">
    <source>
        <dbReference type="ARBA" id="ARBA00023049"/>
    </source>
</evidence>
<evidence type="ECO:0000256" key="12">
    <source>
        <dbReference type="SAM" id="MobiDB-lite"/>
    </source>
</evidence>
<dbReference type="EMBL" id="CP045907">
    <property type="protein sequence ID" value="QQP35388.1"/>
    <property type="molecule type" value="Genomic_DNA"/>
</dbReference>
<feature type="domain" description="Peptidase M1 membrane alanine aminopeptidase" evidence="13">
    <location>
        <begin position="233"/>
        <end position="451"/>
    </location>
</feature>
<name>A0A7T8GPP2_CALRO</name>
<dbReference type="CDD" id="cd09601">
    <property type="entry name" value="M1_APN-Q_like"/>
    <property type="match status" value="1"/>
</dbReference>
<evidence type="ECO:0000256" key="2">
    <source>
        <dbReference type="ARBA" id="ARBA00010136"/>
    </source>
</evidence>
<dbReference type="InterPro" id="IPR027268">
    <property type="entry name" value="Peptidase_M4/M1_CTD_sf"/>
</dbReference>
<evidence type="ECO:0000313" key="15">
    <source>
        <dbReference type="EMBL" id="QQP35388.1"/>
    </source>
</evidence>
<dbReference type="GO" id="GO:0005737">
    <property type="term" value="C:cytoplasm"/>
    <property type="evidence" value="ECO:0007669"/>
    <property type="project" value="TreeGrafter"/>
</dbReference>
<comment type="cofactor">
    <cofactor evidence="10">
        <name>Zn(2+)</name>
        <dbReference type="ChEBI" id="CHEBI:29105"/>
    </cofactor>
    <text evidence="10">Binds 1 zinc ion per subunit.</text>
</comment>
<feature type="binding site" evidence="10">
    <location>
        <position position="305"/>
    </location>
    <ligand>
        <name>Zn(2+)</name>
        <dbReference type="ChEBI" id="CHEBI:29105"/>
        <note>catalytic</note>
    </ligand>
</feature>